<keyword evidence="2" id="KW-1185">Reference proteome</keyword>
<organism evidence="1 2">
    <name type="scientific">Smallanthus sonchifolius</name>
    <dbReference type="NCBI Taxonomy" id="185202"/>
    <lineage>
        <taxon>Eukaryota</taxon>
        <taxon>Viridiplantae</taxon>
        <taxon>Streptophyta</taxon>
        <taxon>Embryophyta</taxon>
        <taxon>Tracheophyta</taxon>
        <taxon>Spermatophyta</taxon>
        <taxon>Magnoliopsida</taxon>
        <taxon>eudicotyledons</taxon>
        <taxon>Gunneridae</taxon>
        <taxon>Pentapetalae</taxon>
        <taxon>asterids</taxon>
        <taxon>campanulids</taxon>
        <taxon>Asterales</taxon>
        <taxon>Asteraceae</taxon>
        <taxon>Asteroideae</taxon>
        <taxon>Heliantheae alliance</taxon>
        <taxon>Millerieae</taxon>
        <taxon>Smallanthus</taxon>
    </lineage>
</organism>
<gene>
    <name evidence="1" type="ORF">L1987_11529</name>
</gene>
<reference evidence="1 2" key="2">
    <citation type="journal article" date="2022" name="Mol. Ecol. Resour.">
        <title>The genomes of chicory, endive, great burdock and yacon provide insights into Asteraceae paleo-polyploidization history and plant inulin production.</title>
        <authorList>
            <person name="Fan W."/>
            <person name="Wang S."/>
            <person name="Wang H."/>
            <person name="Wang A."/>
            <person name="Jiang F."/>
            <person name="Liu H."/>
            <person name="Zhao H."/>
            <person name="Xu D."/>
            <person name="Zhang Y."/>
        </authorList>
    </citation>
    <scope>NUCLEOTIDE SEQUENCE [LARGE SCALE GENOMIC DNA]</scope>
    <source>
        <strain evidence="2">cv. Yunnan</strain>
        <tissue evidence="1">Leaves</tissue>
    </source>
</reference>
<proteinExistence type="predicted"/>
<reference evidence="2" key="1">
    <citation type="journal article" date="2022" name="Mol. Ecol. Resour.">
        <title>The genomes of chicory, endive, great burdock and yacon provide insights into Asteraceae palaeo-polyploidization history and plant inulin production.</title>
        <authorList>
            <person name="Fan W."/>
            <person name="Wang S."/>
            <person name="Wang H."/>
            <person name="Wang A."/>
            <person name="Jiang F."/>
            <person name="Liu H."/>
            <person name="Zhao H."/>
            <person name="Xu D."/>
            <person name="Zhang Y."/>
        </authorList>
    </citation>
    <scope>NUCLEOTIDE SEQUENCE [LARGE SCALE GENOMIC DNA]</scope>
    <source>
        <strain evidence="2">cv. Yunnan</strain>
    </source>
</reference>
<sequence length="141" mass="15702">MEVFGEVPKEFVDFLFHIFSLPLGTLIQFLGSNQMVGCLGKLKDSIESFHETYLQPGIKMDDIFNPKTAFNGDTFLLPYDASSEDQSRAYKAVYMCANATGNCYGGYYTYCRSNPTLHANSICPNCSGSMNIMNLKEVAET</sequence>
<comment type="caution">
    <text evidence="1">The sequence shown here is derived from an EMBL/GenBank/DDBJ whole genome shotgun (WGS) entry which is preliminary data.</text>
</comment>
<dbReference type="EMBL" id="CM042021">
    <property type="protein sequence ID" value="KAI3817731.1"/>
    <property type="molecule type" value="Genomic_DNA"/>
</dbReference>
<evidence type="ECO:0000313" key="1">
    <source>
        <dbReference type="EMBL" id="KAI3817731.1"/>
    </source>
</evidence>
<protein>
    <submittedName>
        <fullName evidence="1">Uncharacterized protein</fullName>
    </submittedName>
</protein>
<evidence type="ECO:0000313" key="2">
    <source>
        <dbReference type="Proteomes" id="UP001056120"/>
    </source>
</evidence>
<name>A0ACB9JC49_9ASTR</name>
<accession>A0ACB9JC49</accession>
<dbReference type="Proteomes" id="UP001056120">
    <property type="component" value="Linkage Group LG04"/>
</dbReference>